<keyword evidence="4" id="KW-0804">Transcription</keyword>
<dbReference type="RefSeq" id="WP_138216224.1">
    <property type="nucleotide sequence ID" value="NZ_VASG01000008.1"/>
</dbReference>
<dbReference type="Gene3D" id="1.10.10.10">
    <property type="entry name" value="Winged helix-like DNA-binding domain superfamily/Winged helix DNA-binding domain"/>
    <property type="match status" value="1"/>
</dbReference>
<dbReference type="InterPro" id="IPR036390">
    <property type="entry name" value="WH_DNA-bd_sf"/>
</dbReference>
<dbReference type="SUPFAM" id="SSF53850">
    <property type="entry name" value="Periplasmic binding protein-like II"/>
    <property type="match status" value="1"/>
</dbReference>
<feature type="domain" description="HTH lysR-type" evidence="5">
    <location>
        <begin position="21"/>
        <end position="78"/>
    </location>
</feature>
<accession>A0A5R8ZUW0</accession>
<dbReference type="Gene3D" id="3.40.190.10">
    <property type="entry name" value="Periplasmic binding protein-like II"/>
    <property type="match status" value="2"/>
</dbReference>
<dbReference type="InterPro" id="IPR036388">
    <property type="entry name" value="WH-like_DNA-bd_sf"/>
</dbReference>
<dbReference type="Proteomes" id="UP000307510">
    <property type="component" value="Unassembled WGS sequence"/>
</dbReference>
<evidence type="ECO:0000313" key="7">
    <source>
        <dbReference type="Proteomes" id="UP000307510"/>
    </source>
</evidence>
<evidence type="ECO:0000256" key="1">
    <source>
        <dbReference type="ARBA" id="ARBA00009437"/>
    </source>
</evidence>
<dbReference type="Pfam" id="PF03466">
    <property type="entry name" value="LysR_substrate"/>
    <property type="match status" value="1"/>
</dbReference>
<keyword evidence="2" id="KW-0805">Transcription regulation</keyword>
<sequence length="318" mass="35224">MHVLHFLHRILNIVHANLRRLDLNLLLVFDALFRQRSVVAAADELAMSPSACSHALGRLRDTLGDELFVRAGSAMQPTAQAELMAEGIGEALALLAERLSSSAPFDPVSTTQTFVFAATDYTSFTLLPRLISQTEKLAPHLRIKVVYATQQDSLDDLREGRVHFALGVLHERAEDDALEAIDCFSDDYVVVARKGHSRISGELSLQQYLAERHVVVLPWSDAVGVIDTALARQGIQRDVAVQLPSLLAAPSLVAVSDYLLTVPRRVAQQLNADGALVLYPAPIELPRYSLRILYHPRHASRPAHRWLREQMLRALGDT</sequence>
<protein>
    <submittedName>
        <fullName evidence="6">LysR family transcriptional regulator</fullName>
    </submittedName>
</protein>
<keyword evidence="3" id="KW-0238">DNA-binding</keyword>
<gene>
    <name evidence="6" type="ORF">FEA48_25035</name>
</gene>
<dbReference type="PANTHER" id="PTHR30118:SF15">
    <property type="entry name" value="TRANSCRIPTIONAL REGULATORY PROTEIN"/>
    <property type="match status" value="1"/>
</dbReference>
<evidence type="ECO:0000259" key="5">
    <source>
        <dbReference type="PROSITE" id="PS50931"/>
    </source>
</evidence>
<evidence type="ECO:0000256" key="2">
    <source>
        <dbReference type="ARBA" id="ARBA00023015"/>
    </source>
</evidence>
<dbReference type="SUPFAM" id="SSF46785">
    <property type="entry name" value="Winged helix' DNA-binding domain"/>
    <property type="match status" value="1"/>
</dbReference>
<evidence type="ECO:0000313" key="6">
    <source>
        <dbReference type="EMBL" id="TLP70179.1"/>
    </source>
</evidence>
<dbReference type="InterPro" id="IPR005119">
    <property type="entry name" value="LysR_subst-bd"/>
</dbReference>
<dbReference type="InterPro" id="IPR000847">
    <property type="entry name" value="LysR_HTH_N"/>
</dbReference>
<comment type="similarity">
    <text evidence="1">Belongs to the LysR transcriptional regulatory family.</text>
</comment>
<dbReference type="EMBL" id="VASG01000008">
    <property type="protein sequence ID" value="TLP70179.1"/>
    <property type="molecule type" value="Genomic_DNA"/>
</dbReference>
<reference evidence="7" key="2">
    <citation type="submission" date="2019-06" db="EMBL/GenBank/DDBJ databases">
        <title>AzeR, a transcriptional regulator that responds to azelaic acid in Pseudomonas nitroreducens.</title>
        <authorList>
            <person name="Bez C."/>
            <person name="Javvadi S.G."/>
            <person name="Bertani I."/>
            <person name="Devescovi G."/>
            <person name="Studholme D.J."/>
            <person name="Geller A."/>
            <person name="Levy A."/>
            <person name="Venturi V."/>
        </authorList>
    </citation>
    <scope>NUCLEOTIDE SEQUENCE [LARGE SCALE GENOMIC DNA]</scope>
    <source>
        <strain evidence="7">DSM 9128</strain>
    </source>
</reference>
<dbReference type="GO" id="GO:0003700">
    <property type="term" value="F:DNA-binding transcription factor activity"/>
    <property type="evidence" value="ECO:0007669"/>
    <property type="project" value="InterPro"/>
</dbReference>
<comment type="caution">
    <text evidence="6">The sequence shown here is derived from an EMBL/GenBank/DDBJ whole genome shotgun (WGS) entry which is preliminary data.</text>
</comment>
<organism evidence="6 7">
    <name type="scientific">Pseudomonas nitroreducens</name>
    <dbReference type="NCBI Taxonomy" id="46680"/>
    <lineage>
        <taxon>Bacteria</taxon>
        <taxon>Pseudomonadati</taxon>
        <taxon>Pseudomonadota</taxon>
        <taxon>Gammaproteobacteria</taxon>
        <taxon>Pseudomonadales</taxon>
        <taxon>Pseudomonadaceae</taxon>
        <taxon>Pseudomonas</taxon>
    </lineage>
</organism>
<dbReference type="AlphaFoldDB" id="A0A5R8ZUW0"/>
<dbReference type="GO" id="GO:0003677">
    <property type="term" value="F:DNA binding"/>
    <property type="evidence" value="ECO:0007669"/>
    <property type="project" value="UniProtKB-KW"/>
</dbReference>
<dbReference type="PANTHER" id="PTHR30118">
    <property type="entry name" value="HTH-TYPE TRANSCRIPTIONAL REGULATOR LEUO-RELATED"/>
    <property type="match status" value="1"/>
</dbReference>
<proteinExistence type="inferred from homology"/>
<dbReference type="InterPro" id="IPR050389">
    <property type="entry name" value="LysR-type_TF"/>
</dbReference>
<evidence type="ECO:0000256" key="4">
    <source>
        <dbReference type="ARBA" id="ARBA00023163"/>
    </source>
</evidence>
<evidence type="ECO:0000256" key="3">
    <source>
        <dbReference type="ARBA" id="ARBA00023125"/>
    </source>
</evidence>
<name>A0A5R8ZUW0_PSENT</name>
<reference evidence="6 7" key="1">
    <citation type="submission" date="2019-05" db="EMBL/GenBank/DDBJ databases">
        <authorList>
            <person name="Moore K."/>
            <person name="O'Neill P."/>
            <person name="Farbos A."/>
            <person name="Studholme D.J."/>
        </authorList>
    </citation>
    <scope>NUCLEOTIDE SEQUENCE [LARGE SCALE GENOMIC DNA]</scope>
    <source>
        <strain evidence="6 7">DSM 9128</strain>
    </source>
</reference>
<dbReference type="PROSITE" id="PS50931">
    <property type="entry name" value="HTH_LYSR"/>
    <property type="match status" value="1"/>
</dbReference>
<dbReference type="Pfam" id="PF00126">
    <property type="entry name" value="HTH_1"/>
    <property type="match status" value="1"/>
</dbReference>